<gene>
    <name evidence="10" type="ORF">GGR24_000640</name>
</gene>
<keyword evidence="11" id="KW-1185">Reference proteome</keyword>
<dbReference type="GO" id="GO:0006355">
    <property type="term" value="P:regulation of DNA-templated transcription"/>
    <property type="evidence" value="ECO:0007669"/>
    <property type="project" value="InterPro"/>
</dbReference>
<evidence type="ECO:0000256" key="2">
    <source>
        <dbReference type="ARBA" id="ARBA00012438"/>
    </source>
</evidence>
<accession>A0A7W6CXD8</accession>
<evidence type="ECO:0000256" key="3">
    <source>
        <dbReference type="ARBA" id="ARBA00021740"/>
    </source>
</evidence>
<dbReference type="Pfam" id="PF00989">
    <property type="entry name" value="PAS"/>
    <property type="match status" value="1"/>
</dbReference>
<evidence type="ECO:0000313" key="11">
    <source>
        <dbReference type="Proteomes" id="UP000528964"/>
    </source>
</evidence>
<dbReference type="InterPro" id="IPR036890">
    <property type="entry name" value="HATPase_C_sf"/>
</dbReference>
<keyword evidence="6" id="KW-0547">Nucleotide-binding</keyword>
<dbReference type="InterPro" id="IPR035965">
    <property type="entry name" value="PAS-like_dom_sf"/>
</dbReference>
<dbReference type="InterPro" id="IPR000014">
    <property type="entry name" value="PAS"/>
</dbReference>
<dbReference type="Pfam" id="PF07536">
    <property type="entry name" value="HWE_HK"/>
    <property type="match status" value="1"/>
</dbReference>
<organism evidence="10 11">
    <name type="scientific">Hansschlegelia beijingensis</name>
    <dbReference type="NCBI Taxonomy" id="1133344"/>
    <lineage>
        <taxon>Bacteria</taxon>
        <taxon>Pseudomonadati</taxon>
        <taxon>Pseudomonadota</taxon>
        <taxon>Alphaproteobacteria</taxon>
        <taxon>Hyphomicrobiales</taxon>
        <taxon>Methylopilaceae</taxon>
        <taxon>Hansschlegelia</taxon>
    </lineage>
</organism>
<evidence type="ECO:0000256" key="6">
    <source>
        <dbReference type="ARBA" id="ARBA00022741"/>
    </source>
</evidence>
<dbReference type="PANTHER" id="PTHR41523">
    <property type="entry name" value="TWO-COMPONENT SYSTEM SENSOR PROTEIN"/>
    <property type="match status" value="1"/>
</dbReference>
<dbReference type="Gene3D" id="3.30.565.10">
    <property type="entry name" value="Histidine kinase-like ATPase, C-terminal domain"/>
    <property type="match status" value="1"/>
</dbReference>
<dbReference type="GO" id="GO:0004673">
    <property type="term" value="F:protein histidine kinase activity"/>
    <property type="evidence" value="ECO:0007669"/>
    <property type="project" value="UniProtKB-EC"/>
</dbReference>
<name>A0A7W6CXD8_9HYPH</name>
<evidence type="ECO:0000256" key="7">
    <source>
        <dbReference type="ARBA" id="ARBA00022777"/>
    </source>
</evidence>
<keyword evidence="8" id="KW-0067">ATP-binding</keyword>
<sequence length="341" mass="37762">MGADEDQAALLALRASAARYRLILESSTEFAIIAADGDRRITEWNAGAEKIFQWREEEVLGRRADLIFTEEDQANGAPAREASTADAEGRAVDDRWHLRKDGARFWGSGMMFPLRDGARGYLKILYDRTEHRNAEERQKLLLGELQHRVRNILAVVRSLARRTIEMSPNLQEFEQSFDGRLATLARTQNVLTRSGDVALELGELIRDELAAVGASVGDRVTVQGPDVKLRRRAAEVVALAAHELATNALKHGALAVPDGRLDVRWRLVPGADGPLLSMEWRERGVSFPEGAPARKGFGRELIEQGLPYELGAATSLEFDVEGLRATIRFPLCQGDEGEQDA</sequence>
<evidence type="ECO:0000256" key="4">
    <source>
        <dbReference type="ARBA" id="ARBA00022553"/>
    </source>
</evidence>
<dbReference type="RefSeq" id="WP_183393834.1">
    <property type="nucleotide sequence ID" value="NZ_JACIDR010000001.1"/>
</dbReference>
<dbReference type="Gene3D" id="3.30.450.20">
    <property type="entry name" value="PAS domain"/>
    <property type="match status" value="1"/>
</dbReference>
<evidence type="ECO:0000256" key="5">
    <source>
        <dbReference type="ARBA" id="ARBA00022679"/>
    </source>
</evidence>
<comment type="caution">
    <text evidence="10">The sequence shown here is derived from an EMBL/GenBank/DDBJ whole genome shotgun (WGS) entry which is preliminary data.</text>
</comment>
<dbReference type="NCBIfam" id="TIGR00229">
    <property type="entry name" value="sensory_box"/>
    <property type="match status" value="1"/>
</dbReference>
<dbReference type="SMART" id="SM00091">
    <property type="entry name" value="PAS"/>
    <property type="match status" value="1"/>
</dbReference>
<dbReference type="EMBL" id="JACIDR010000001">
    <property type="protein sequence ID" value="MBB3972007.1"/>
    <property type="molecule type" value="Genomic_DNA"/>
</dbReference>
<keyword evidence="5" id="KW-0808">Transferase</keyword>
<dbReference type="InterPro" id="IPR013767">
    <property type="entry name" value="PAS_fold"/>
</dbReference>
<comment type="catalytic activity">
    <reaction evidence="1">
        <text>ATP + protein L-histidine = ADP + protein N-phospho-L-histidine.</text>
        <dbReference type="EC" id="2.7.13.3"/>
    </reaction>
</comment>
<protein>
    <recommendedName>
        <fullName evidence="3">Blue-light-activated histidine kinase</fullName>
        <ecNumber evidence="2">2.7.13.3</ecNumber>
    </recommendedName>
</protein>
<dbReference type="InterPro" id="IPR011102">
    <property type="entry name" value="Sig_transdc_His_kinase_HWE"/>
</dbReference>
<dbReference type="SUPFAM" id="SSF55785">
    <property type="entry name" value="PYP-like sensor domain (PAS domain)"/>
    <property type="match status" value="1"/>
</dbReference>
<dbReference type="AlphaFoldDB" id="A0A7W6CXD8"/>
<evidence type="ECO:0000256" key="8">
    <source>
        <dbReference type="ARBA" id="ARBA00022840"/>
    </source>
</evidence>
<evidence type="ECO:0000256" key="1">
    <source>
        <dbReference type="ARBA" id="ARBA00000085"/>
    </source>
</evidence>
<proteinExistence type="predicted"/>
<dbReference type="PROSITE" id="PS50112">
    <property type="entry name" value="PAS"/>
    <property type="match status" value="1"/>
</dbReference>
<dbReference type="Proteomes" id="UP000528964">
    <property type="component" value="Unassembled WGS sequence"/>
</dbReference>
<evidence type="ECO:0000259" key="9">
    <source>
        <dbReference type="PROSITE" id="PS50112"/>
    </source>
</evidence>
<dbReference type="EC" id="2.7.13.3" evidence="2"/>
<keyword evidence="4" id="KW-0597">Phosphoprotein</keyword>
<dbReference type="CDD" id="cd00130">
    <property type="entry name" value="PAS"/>
    <property type="match status" value="1"/>
</dbReference>
<dbReference type="PANTHER" id="PTHR41523:SF8">
    <property type="entry name" value="ETHYLENE RESPONSE SENSOR PROTEIN"/>
    <property type="match status" value="1"/>
</dbReference>
<feature type="domain" description="PAS" evidence="9">
    <location>
        <begin position="16"/>
        <end position="71"/>
    </location>
</feature>
<dbReference type="GO" id="GO:0005524">
    <property type="term" value="F:ATP binding"/>
    <property type="evidence" value="ECO:0007669"/>
    <property type="project" value="UniProtKB-KW"/>
</dbReference>
<reference evidence="10 11" key="1">
    <citation type="submission" date="2020-08" db="EMBL/GenBank/DDBJ databases">
        <title>Genomic Encyclopedia of Type Strains, Phase IV (KMG-IV): sequencing the most valuable type-strain genomes for metagenomic binning, comparative biology and taxonomic classification.</title>
        <authorList>
            <person name="Goeker M."/>
        </authorList>
    </citation>
    <scope>NUCLEOTIDE SEQUENCE [LARGE SCALE GENOMIC DNA]</scope>
    <source>
        <strain evidence="10 11">DSM 25481</strain>
    </source>
</reference>
<evidence type="ECO:0000313" key="10">
    <source>
        <dbReference type="EMBL" id="MBB3972007.1"/>
    </source>
</evidence>
<dbReference type="SMART" id="SM00911">
    <property type="entry name" value="HWE_HK"/>
    <property type="match status" value="1"/>
</dbReference>
<keyword evidence="7" id="KW-0418">Kinase</keyword>